<sequence>MANPSHHPHLKHKHSTENYPSPNKEFMESQDFVGLDNPPEPQKTPHLFANKSDSKQGNYVNDLLSSVSQKLKNPQQPFSTREHRHLFQQKAFSPAEEEAPDSGDKIKFKSSYADTDSTDDDSHAGKNGNGESLIPPPPPPDRRRSSLYEDFKKAYYQDTHMFDQHK</sequence>
<evidence type="ECO:0000256" key="1">
    <source>
        <dbReference type="SAM" id="MobiDB-lite"/>
    </source>
</evidence>
<feature type="compositionally biased region" description="Basic residues" evidence="1">
    <location>
        <begin position="1"/>
        <end position="14"/>
    </location>
</feature>
<comment type="caution">
    <text evidence="2">The sequence shown here is derived from an EMBL/GenBank/DDBJ whole genome shotgun (WGS) entry which is preliminary data.</text>
</comment>
<feature type="compositionally biased region" description="Basic and acidic residues" evidence="1">
    <location>
        <begin position="140"/>
        <end position="149"/>
    </location>
</feature>
<dbReference type="AlphaFoldDB" id="A0A0A8L158"/>
<protein>
    <submittedName>
        <fullName evidence="2">WGS project CCBQ000000000 data, contig 00107</fullName>
    </submittedName>
</protein>
<proteinExistence type="predicted"/>
<accession>A0A0A8L158</accession>
<feature type="compositionally biased region" description="Polar residues" evidence="1">
    <location>
        <begin position="55"/>
        <end position="79"/>
    </location>
</feature>
<dbReference type="Proteomes" id="UP000031516">
    <property type="component" value="Unassembled WGS sequence"/>
</dbReference>
<gene>
    <name evidence="2" type="ORF">KLDO_g326</name>
</gene>
<evidence type="ECO:0000313" key="3">
    <source>
        <dbReference type="Proteomes" id="UP000031516"/>
    </source>
</evidence>
<dbReference type="EMBL" id="CCBQ010000004">
    <property type="protein sequence ID" value="CDO91996.1"/>
    <property type="molecule type" value="Genomic_DNA"/>
</dbReference>
<feature type="region of interest" description="Disordered" evidence="1">
    <location>
        <begin position="1"/>
        <end position="149"/>
    </location>
</feature>
<dbReference type="OrthoDB" id="10443480at2759"/>
<organism evidence="2 3">
    <name type="scientific">Kluyveromyces dobzhanskii CBS 2104</name>
    <dbReference type="NCBI Taxonomy" id="1427455"/>
    <lineage>
        <taxon>Eukaryota</taxon>
        <taxon>Fungi</taxon>
        <taxon>Dikarya</taxon>
        <taxon>Ascomycota</taxon>
        <taxon>Saccharomycotina</taxon>
        <taxon>Saccharomycetes</taxon>
        <taxon>Saccharomycetales</taxon>
        <taxon>Saccharomycetaceae</taxon>
        <taxon>Kluyveromyces</taxon>
    </lineage>
</organism>
<name>A0A0A8L158_9SACH</name>
<evidence type="ECO:0000313" key="2">
    <source>
        <dbReference type="EMBL" id="CDO91996.1"/>
    </source>
</evidence>
<reference evidence="2 3" key="1">
    <citation type="submission" date="2014-03" db="EMBL/GenBank/DDBJ databases">
        <title>The genome of Kluyveromyces dobzhanskii.</title>
        <authorList>
            <person name="Nystedt B."/>
            <person name="Astrom S."/>
        </authorList>
    </citation>
    <scope>NUCLEOTIDE SEQUENCE [LARGE SCALE GENOMIC DNA]</scope>
    <source>
        <strain evidence="2 3">CBS 2104</strain>
    </source>
</reference>
<keyword evidence="3" id="KW-1185">Reference proteome</keyword>